<keyword evidence="3" id="KW-0804">Transcription</keyword>
<dbReference type="InterPro" id="IPR009057">
    <property type="entry name" value="Homeodomain-like_sf"/>
</dbReference>
<evidence type="ECO:0000313" key="6">
    <source>
        <dbReference type="Proteomes" id="UP000269412"/>
    </source>
</evidence>
<keyword evidence="6" id="KW-1185">Reference proteome</keyword>
<dbReference type="SUPFAM" id="SSF46689">
    <property type="entry name" value="Homeodomain-like"/>
    <property type="match status" value="2"/>
</dbReference>
<dbReference type="Pfam" id="PF12833">
    <property type="entry name" value="HTH_18"/>
    <property type="match status" value="1"/>
</dbReference>
<dbReference type="Gene3D" id="1.10.10.60">
    <property type="entry name" value="Homeodomain-like"/>
    <property type="match status" value="2"/>
</dbReference>
<dbReference type="GO" id="GO:0003700">
    <property type="term" value="F:DNA-binding transcription factor activity"/>
    <property type="evidence" value="ECO:0007669"/>
    <property type="project" value="InterPro"/>
</dbReference>
<dbReference type="GO" id="GO:0043565">
    <property type="term" value="F:sequence-specific DNA binding"/>
    <property type="evidence" value="ECO:0007669"/>
    <property type="project" value="InterPro"/>
</dbReference>
<evidence type="ECO:0000256" key="2">
    <source>
        <dbReference type="ARBA" id="ARBA00023125"/>
    </source>
</evidence>
<evidence type="ECO:0000256" key="3">
    <source>
        <dbReference type="ARBA" id="ARBA00023163"/>
    </source>
</evidence>
<dbReference type="EMBL" id="RBIQ01000007">
    <property type="protein sequence ID" value="RKR14323.1"/>
    <property type="molecule type" value="Genomic_DNA"/>
</dbReference>
<dbReference type="PROSITE" id="PS01124">
    <property type="entry name" value="HTH_ARAC_FAMILY_2"/>
    <property type="match status" value="1"/>
</dbReference>
<organism evidence="5 6">
    <name type="scientific">Maribacter vaceletii</name>
    <dbReference type="NCBI Taxonomy" id="1206816"/>
    <lineage>
        <taxon>Bacteria</taxon>
        <taxon>Pseudomonadati</taxon>
        <taxon>Bacteroidota</taxon>
        <taxon>Flavobacteriia</taxon>
        <taxon>Flavobacteriales</taxon>
        <taxon>Flavobacteriaceae</taxon>
        <taxon>Maribacter</taxon>
    </lineage>
</organism>
<dbReference type="InterPro" id="IPR014710">
    <property type="entry name" value="RmlC-like_jellyroll"/>
</dbReference>
<dbReference type="PROSITE" id="PS00041">
    <property type="entry name" value="HTH_ARAC_FAMILY_1"/>
    <property type="match status" value="1"/>
</dbReference>
<dbReference type="RefSeq" id="WP_211333182.1">
    <property type="nucleotide sequence ID" value="NZ_RBIQ01000007.1"/>
</dbReference>
<evidence type="ECO:0000313" key="5">
    <source>
        <dbReference type="EMBL" id="RKR14323.1"/>
    </source>
</evidence>
<dbReference type="CDD" id="cd06976">
    <property type="entry name" value="cupin_MtlR-like_N"/>
    <property type="match status" value="1"/>
</dbReference>
<protein>
    <submittedName>
        <fullName evidence="5">AraC-like DNA-binding protein</fullName>
    </submittedName>
</protein>
<comment type="caution">
    <text evidence="5">The sequence shown here is derived from an EMBL/GenBank/DDBJ whole genome shotgun (WGS) entry which is preliminary data.</text>
</comment>
<proteinExistence type="predicted"/>
<dbReference type="InterPro" id="IPR018062">
    <property type="entry name" value="HTH_AraC-typ_CS"/>
</dbReference>
<accession>A0A495ECN1</accession>
<dbReference type="Gene3D" id="2.60.120.10">
    <property type="entry name" value="Jelly Rolls"/>
    <property type="match status" value="1"/>
</dbReference>
<evidence type="ECO:0000256" key="1">
    <source>
        <dbReference type="ARBA" id="ARBA00023015"/>
    </source>
</evidence>
<dbReference type="InterPro" id="IPR018060">
    <property type="entry name" value="HTH_AraC"/>
</dbReference>
<dbReference type="AlphaFoldDB" id="A0A495ECN1"/>
<evidence type="ECO:0000259" key="4">
    <source>
        <dbReference type="PROSITE" id="PS01124"/>
    </source>
</evidence>
<dbReference type="SUPFAM" id="SSF51182">
    <property type="entry name" value="RmlC-like cupins"/>
    <property type="match status" value="1"/>
</dbReference>
<feature type="domain" description="HTH araC/xylS-type" evidence="4">
    <location>
        <begin position="182"/>
        <end position="280"/>
    </location>
</feature>
<keyword evidence="1" id="KW-0805">Transcription regulation</keyword>
<gene>
    <name evidence="5" type="ORF">CLV91_0398</name>
</gene>
<reference evidence="5 6" key="1">
    <citation type="submission" date="2018-10" db="EMBL/GenBank/DDBJ databases">
        <title>Genomic Encyclopedia of Archaeal and Bacterial Type Strains, Phase II (KMG-II): from individual species to whole genera.</title>
        <authorList>
            <person name="Goeker M."/>
        </authorList>
    </citation>
    <scope>NUCLEOTIDE SEQUENCE [LARGE SCALE GENOMIC DNA]</scope>
    <source>
        <strain evidence="5 6">DSM 25230</strain>
    </source>
</reference>
<sequence length="287" mass="33292">MKAQLEKISSSPRSSFKVFTYSDSMFNAPWHFHPEYELTYIEQSSGMRYVGDSVLEFEKGDLVLLGSNLPHCWKNTTVNETTSKSIVVQWKEDVIGEGWLAKTEFSDISKLLVLASRGVKFNNRVTKKIVPILQKMEKQTPFENIISLLQILNTLAHSKNKITLSGNNFAPKLNIKVNERINVIHNFIMENYQRQITLKEISGVVSMSEESFCRFFKKTFNKSFFTFLNEYKIKLACQLLIDSNKQVAEIAFLSGYESLPFFYRQFNKFIKCTPLVYQQKYARAFTN</sequence>
<dbReference type="SMART" id="SM00342">
    <property type="entry name" value="HTH_ARAC"/>
    <property type="match status" value="1"/>
</dbReference>
<name>A0A495ECN1_9FLAO</name>
<dbReference type="Proteomes" id="UP000269412">
    <property type="component" value="Unassembled WGS sequence"/>
</dbReference>
<dbReference type="PANTHER" id="PTHR43280">
    <property type="entry name" value="ARAC-FAMILY TRANSCRIPTIONAL REGULATOR"/>
    <property type="match status" value="1"/>
</dbReference>
<dbReference type="PANTHER" id="PTHR43280:SF2">
    <property type="entry name" value="HTH-TYPE TRANSCRIPTIONAL REGULATOR EXSA"/>
    <property type="match status" value="1"/>
</dbReference>
<keyword evidence="2 5" id="KW-0238">DNA-binding</keyword>
<dbReference type="InterPro" id="IPR011051">
    <property type="entry name" value="RmlC_Cupin_sf"/>
</dbReference>